<sequence length="435" mass="49492">MWSRARRGCGGWRVLQARRMISSRPPPVSVSSAVNSMLLRSLRDHYLEVSKMTPPPKVSPPSPFSIIKGALDSEGPVLKRSYGNEEISIYVMRLANIIPGGDDEDDNINQLFLHVQVSKPGQKDSLHFLCGLYPDALGIHSVSMRPKLQSSGFLVLPSQYNGPVFQPVRLRLEQIQKGFLSGSGALELKTYLVQWDTVFLDKRKGGLGGPLELCYQWEIWGKRRGVVFQGDEGGAGVGVWKAIKEWGLVSNRIYFLGGGWCPCFSRPLNDWEMGSVERFLSWLDGLRVHRDEEDKVPWIETKNGKFTMKSLYTALESGTSVSFPWSNIWKAWVQHRVNFFAWEVTWGKILTLDQVQKRGWSLANRCLLCHVEEESIGHLLVRCAKTRILWELLFTLFGVYRVLPLLVRETLLGWHGSFVNKKCRKVWRAGPLCLF</sequence>
<dbReference type="Proteomes" id="UP000288805">
    <property type="component" value="Unassembled WGS sequence"/>
</dbReference>
<comment type="caution">
    <text evidence="2">The sequence shown here is derived from an EMBL/GenBank/DDBJ whole genome shotgun (WGS) entry which is preliminary data.</text>
</comment>
<evidence type="ECO:0000259" key="1">
    <source>
        <dbReference type="Pfam" id="PF13966"/>
    </source>
</evidence>
<gene>
    <name evidence="2" type="ORF">CK203_050990</name>
</gene>
<evidence type="ECO:0000313" key="3">
    <source>
        <dbReference type="Proteomes" id="UP000288805"/>
    </source>
</evidence>
<dbReference type="Pfam" id="PF13966">
    <property type="entry name" value="zf-RVT"/>
    <property type="match status" value="1"/>
</dbReference>
<evidence type="ECO:0000313" key="2">
    <source>
        <dbReference type="EMBL" id="RVW78794.1"/>
    </source>
</evidence>
<protein>
    <recommendedName>
        <fullName evidence="1">Reverse transcriptase zinc-binding domain-containing protein</fullName>
    </recommendedName>
</protein>
<proteinExistence type="predicted"/>
<dbReference type="PANTHER" id="PTHR31365:SF2">
    <property type="entry name" value="OS01G0771100 PROTEIN"/>
    <property type="match status" value="1"/>
</dbReference>
<reference evidence="2 3" key="1">
    <citation type="journal article" date="2018" name="PLoS Genet.">
        <title>Population sequencing reveals clonal diversity and ancestral inbreeding in the grapevine cultivar Chardonnay.</title>
        <authorList>
            <person name="Roach M.J."/>
            <person name="Johnson D.L."/>
            <person name="Bohlmann J."/>
            <person name="van Vuuren H.J."/>
            <person name="Jones S.J."/>
            <person name="Pretorius I.S."/>
            <person name="Schmidt S.A."/>
            <person name="Borneman A.R."/>
        </authorList>
    </citation>
    <scope>NUCLEOTIDE SEQUENCE [LARGE SCALE GENOMIC DNA]</scope>
    <source>
        <strain evidence="3">cv. Chardonnay</strain>
        <tissue evidence="2">Leaf</tissue>
    </source>
</reference>
<dbReference type="AlphaFoldDB" id="A0A438H2E6"/>
<accession>A0A438H2E6</accession>
<organism evidence="2 3">
    <name type="scientific">Vitis vinifera</name>
    <name type="common">Grape</name>
    <dbReference type="NCBI Taxonomy" id="29760"/>
    <lineage>
        <taxon>Eukaryota</taxon>
        <taxon>Viridiplantae</taxon>
        <taxon>Streptophyta</taxon>
        <taxon>Embryophyta</taxon>
        <taxon>Tracheophyta</taxon>
        <taxon>Spermatophyta</taxon>
        <taxon>Magnoliopsida</taxon>
        <taxon>eudicotyledons</taxon>
        <taxon>Gunneridae</taxon>
        <taxon>Pentapetalae</taxon>
        <taxon>rosids</taxon>
        <taxon>Vitales</taxon>
        <taxon>Vitaceae</taxon>
        <taxon>Viteae</taxon>
        <taxon>Vitis</taxon>
    </lineage>
</organism>
<feature type="domain" description="Reverse transcriptase zinc-binding" evidence="1">
    <location>
        <begin position="306"/>
        <end position="390"/>
    </location>
</feature>
<dbReference type="Gene3D" id="3.10.280.10">
    <property type="entry name" value="Mitochondrial glycoprotein"/>
    <property type="match status" value="1"/>
</dbReference>
<dbReference type="EMBL" id="QGNW01000290">
    <property type="protein sequence ID" value="RVW78794.1"/>
    <property type="molecule type" value="Genomic_DNA"/>
</dbReference>
<dbReference type="PANTHER" id="PTHR31365">
    <property type="entry name" value="EXPRESSED PROTEIN"/>
    <property type="match status" value="1"/>
</dbReference>
<dbReference type="InterPro" id="IPR036561">
    <property type="entry name" value="MAM33_sf"/>
</dbReference>
<dbReference type="InterPro" id="IPR026960">
    <property type="entry name" value="RVT-Znf"/>
</dbReference>
<name>A0A438H2E6_VITVI</name>
<dbReference type="SUPFAM" id="SSF54529">
    <property type="entry name" value="Mitochondrial glycoprotein MAM33-like"/>
    <property type="match status" value="1"/>
</dbReference>